<feature type="region of interest" description="Disordered" evidence="13">
    <location>
        <begin position="98"/>
        <end position="149"/>
    </location>
</feature>
<dbReference type="GO" id="GO:0005524">
    <property type="term" value="F:ATP binding"/>
    <property type="evidence" value="ECO:0007669"/>
    <property type="project" value="UniProtKB-KW"/>
</dbReference>
<feature type="domain" description="Helicase ATP-binding" evidence="14">
    <location>
        <begin position="13"/>
        <end position="429"/>
    </location>
</feature>
<dbReference type="AlphaFoldDB" id="A0AAV1I0T7"/>
<keyword evidence="4" id="KW-0479">Metal-binding</keyword>
<dbReference type="InterPro" id="IPR014013">
    <property type="entry name" value="Helic_SF1/SF2_ATP-bd_DinG/Rad3"/>
</dbReference>
<dbReference type="Pfam" id="PF13307">
    <property type="entry name" value="Helicase_C_2"/>
    <property type="match status" value="1"/>
</dbReference>
<keyword evidence="7" id="KW-0347">Helicase</keyword>
<dbReference type="InterPro" id="IPR006554">
    <property type="entry name" value="Helicase-like_DEXD_c2"/>
</dbReference>
<feature type="region of interest" description="Disordered" evidence="13">
    <location>
        <begin position="492"/>
        <end position="512"/>
    </location>
</feature>
<dbReference type="InterPro" id="IPR010614">
    <property type="entry name" value="RAD3-like_helicase_DEAD"/>
</dbReference>
<evidence type="ECO:0000256" key="11">
    <source>
        <dbReference type="ARBA" id="ARBA00023235"/>
    </source>
</evidence>
<dbReference type="PROSITE" id="PS51193">
    <property type="entry name" value="HELICASE_ATP_BIND_2"/>
    <property type="match status" value="1"/>
</dbReference>
<keyword evidence="5" id="KW-0547">Nucleotide-binding</keyword>
<dbReference type="Gene3D" id="3.40.50.300">
    <property type="entry name" value="P-loop containing nucleotide triphosphate hydrolases"/>
    <property type="match status" value="3"/>
</dbReference>
<dbReference type="GO" id="GO:0006139">
    <property type="term" value="P:nucleobase-containing compound metabolic process"/>
    <property type="evidence" value="ECO:0007669"/>
    <property type="project" value="InterPro"/>
</dbReference>
<dbReference type="NCBIfam" id="TIGR00604">
    <property type="entry name" value="rad3"/>
    <property type="match status" value="1"/>
</dbReference>
<dbReference type="GO" id="GO:0051536">
    <property type="term" value="F:iron-sulfur cluster binding"/>
    <property type="evidence" value="ECO:0007669"/>
    <property type="project" value="UniProtKB-KW"/>
</dbReference>
<dbReference type="GO" id="GO:0046872">
    <property type="term" value="F:metal ion binding"/>
    <property type="evidence" value="ECO:0007669"/>
    <property type="project" value="UniProtKB-KW"/>
</dbReference>
<evidence type="ECO:0000256" key="13">
    <source>
        <dbReference type="SAM" id="MobiDB-lite"/>
    </source>
</evidence>
<comment type="subcellular location">
    <subcellularLocation>
        <location evidence="2">Nucleus</location>
    </subcellularLocation>
</comment>
<evidence type="ECO:0000256" key="3">
    <source>
        <dbReference type="ARBA" id="ARBA00008435"/>
    </source>
</evidence>
<organism evidence="15 16">
    <name type="scientific">Coccomyxa viridis</name>
    <dbReference type="NCBI Taxonomy" id="1274662"/>
    <lineage>
        <taxon>Eukaryota</taxon>
        <taxon>Viridiplantae</taxon>
        <taxon>Chlorophyta</taxon>
        <taxon>core chlorophytes</taxon>
        <taxon>Trebouxiophyceae</taxon>
        <taxon>Trebouxiophyceae incertae sedis</taxon>
        <taxon>Coccomyxaceae</taxon>
        <taxon>Coccomyxa</taxon>
    </lineage>
</organism>
<gene>
    <name evidence="15" type="ORF">CVIRNUC_003145</name>
</gene>
<dbReference type="EMBL" id="CAUYUE010000004">
    <property type="protein sequence ID" value="CAK0764311.1"/>
    <property type="molecule type" value="Genomic_DNA"/>
</dbReference>
<comment type="cofactor">
    <cofactor evidence="1">
        <name>[4Fe-4S] cluster</name>
        <dbReference type="ChEBI" id="CHEBI:49883"/>
    </cofactor>
</comment>
<keyword evidence="9" id="KW-0408">Iron</keyword>
<dbReference type="InterPro" id="IPR006555">
    <property type="entry name" value="ATP-dep_Helicase_C"/>
</dbReference>
<feature type="region of interest" description="Disordered" evidence="13">
    <location>
        <begin position="178"/>
        <end position="206"/>
    </location>
</feature>
<evidence type="ECO:0000256" key="9">
    <source>
        <dbReference type="ARBA" id="ARBA00023004"/>
    </source>
</evidence>
<keyword evidence="16" id="KW-1185">Reference proteome</keyword>
<evidence type="ECO:0000256" key="6">
    <source>
        <dbReference type="ARBA" id="ARBA00022801"/>
    </source>
</evidence>
<dbReference type="PANTHER" id="PTHR11472">
    <property type="entry name" value="DNA REPAIR DEAD HELICASE RAD3/XP-D SUBFAMILY MEMBER"/>
    <property type="match status" value="1"/>
</dbReference>
<evidence type="ECO:0000256" key="8">
    <source>
        <dbReference type="ARBA" id="ARBA00022840"/>
    </source>
</evidence>
<dbReference type="Proteomes" id="UP001314263">
    <property type="component" value="Unassembled WGS sequence"/>
</dbReference>
<evidence type="ECO:0000256" key="12">
    <source>
        <dbReference type="ARBA" id="ARBA00023242"/>
    </source>
</evidence>
<dbReference type="GO" id="GO:0005634">
    <property type="term" value="C:nucleus"/>
    <property type="evidence" value="ECO:0007669"/>
    <property type="project" value="UniProtKB-SubCell"/>
</dbReference>
<keyword evidence="6" id="KW-0378">Hydrolase</keyword>
<dbReference type="SMART" id="SM00491">
    <property type="entry name" value="HELICc2"/>
    <property type="match status" value="1"/>
</dbReference>
<keyword evidence="11" id="KW-0413">Isomerase</keyword>
<dbReference type="CDD" id="cd18788">
    <property type="entry name" value="SF2_C_XPD"/>
    <property type="match status" value="1"/>
</dbReference>
<evidence type="ECO:0000256" key="10">
    <source>
        <dbReference type="ARBA" id="ARBA00023014"/>
    </source>
</evidence>
<feature type="region of interest" description="Disordered" evidence="13">
    <location>
        <begin position="769"/>
        <end position="789"/>
    </location>
</feature>
<dbReference type="GO" id="GO:0003678">
    <property type="term" value="F:DNA helicase activity"/>
    <property type="evidence" value="ECO:0007669"/>
    <property type="project" value="InterPro"/>
</dbReference>
<dbReference type="InterPro" id="IPR045028">
    <property type="entry name" value="DinG/Rad3-like"/>
</dbReference>
<dbReference type="PANTHER" id="PTHR11472:SF41">
    <property type="entry name" value="ATP-DEPENDENT DNA HELICASE DDX11-RELATED"/>
    <property type="match status" value="1"/>
</dbReference>
<feature type="compositionally biased region" description="Acidic residues" evidence="13">
    <location>
        <begin position="194"/>
        <end position="204"/>
    </location>
</feature>
<dbReference type="SUPFAM" id="SSF52540">
    <property type="entry name" value="P-loop containing nucleoside triphosphate hydrolases"/>
    <property type="match status" value="1"/>
</dbReference>
<dbReference type="GO" id="GO:0034085">
    <property type="term" value="P:establishment of sister chromatid cohesion"/>
    <property type="evidence" value="ECO:0007669"/>
    <property type="project" value="TreeGrafter"/>
</dbReference>
<comment type="caution">
    <text evidence="15">The sequence shown here is derived from an EMBL/GenBank/DDBJ whole genome shotgun (WGS) entry which is preliminary data.</text>
</comment>
<sequence length="875" mass="94722">MAQKERRDDRSGLRLFPAFPYEPYSIQQDFMQALYEAIDKGQIGLFESPTGTGKTLSLICSSLQWLEDRHALEAAEAQAAKSSAAEQEDADMPAWMHETSADQEQQAQQAQRLRRLKARAKATMLGSSLQSPRKQPKGAKGLAKAQARPPGSVVIAENLPEDAEFLLEAWDSDAEEATAKRKAARMEGSNSEASETDEEGDEDAAPQKRQVFFCSRTHSQLSQFVSELRRTPFAETLSVAAIAGRKALCINDAVLKLGSTTRINERCLELQKAKPAKQAATAGAANEKPAAKTSSCGCPYRKSKRTSLRHLKDAVLAVPMDVEDLGKLGRRKEACPYYAARAALLEADLVLLPYAALLLQETRESLGVNLEGAVVIVDEAHNLIDAVNAVHSAVITRKQLATAKSALDAYYGRFSSRLAPGNSKHIQSLIVLTSTLHGCLERQRGGEPRAPQIVTVNDFLFSKGLDNLNLFRLIRYVRESKAVQKVSGYAQRSTGADLPDKENEPSDGSGSGLASMHALVSLASALNNTDADGRVVVDAAGGTLKFLLLNAAAHFTKVLASAHAVVLASGTLAPVASLQQQLFPHVPHERMHHFSCGHVVPKERLLALALGRGPTGAALDLRHARRGQAAVLDEISRLLLNICQAVPQGVVVFFPSFAYADQVFGHWQATGALERLGHRKRVFREPRSAVEVESVLRQYSSIIAEQSADTSHSGTLTGALLLCVVGGKMSEGINFGDGLGRCVVVMGMPFPNPADPELCERMRFLDTTASKSAKQPQSDQHSRGASSQEAMQTAGRAYFEDLCMKAVNQCIGRVIRHRSDWAAVVLVDQRWTSAGAAGSSGTLKKLPTWIQDSLMVVGSFGEAFGRLSRFARTMQ</sequence>
<dbReference type="GO" id="GO:0016818">
    <property type="term" value="F:hydrolase activity, acting on acid anhydrides, in phosphorus-containing anhydrides"/>
    <property type="evidence" value="ECO:0007669"/>
    <property type="project" value="InterPro"/>
</dbReference>
<evidence type="ECO:0000256" key="5">
    <source>
        <dbReference type="ARBA" id="ARBA00022741"/>
    </source>
</evidence>
<dbReference type="InterPro" id="IPR013020">
    <property type="entry name" value="Rad3/Chl1-like"/>
</dbReference>
<evidence type="ECO:0000259" key="14">
    <source>
        <dbReference type="PROSITE" id="PS51193"/>
    </source>
</evidence>
<dbReference type="InterPro" id="IPR027417">
    <property type="entry name" value="P-loop_NTPase"/>
</dbReference>
<evidence type="ECO:0000256" key="7">
    <source>
        <dbReference type="ARBA" id="ARBA00022806"/>
    </source>
</evidence>
<proteinExistence type="inferred from homology"/>
<evidence type="ECO:0000313" key="15">
    <source>
        <dbReference type="EMBL" id="CAK0764311.1"/>
    </source>
</evidence>
<protein>
    <recommendedName>
        <fullName evidence="14">Helicase ATP-binding domain-containing protein</fullName>
    </recommendedName>
</protein>
<evidence type="ECO:0000256" key="1">
    <source>
        <dbReference type="ARBA" id="ARBA00001966"/>
    </source>
</evidence>
<evidence type="ECO:0000256" key="4">
    <source>
        <dbReference type="ARBA" id="ARBA00022723"/>
    </source>
</evidence>
<evidence type="ECO:0000256" key="2">
    <source>
        <dbReference type="ARBA" id="ARBA00004123"/>
    </source>
</evidence>
<keyword evidence="8" id="KW-0067">ATP-binding</keyword>
<dbReference type="Pfam" id="PF06733">
    <property type="entry name" value="DEAD_2"/>
    <property type="match status" value="1"/>
</dbReference>
<accession>A0AAV1I0T7</accession>
<dbReference type="SMART" id="SM00488">
    <property type="entry name" value="DEXDc2"/>
    <property type="match status" value="1"/>
</dbReference>
<keyword evidence="10" id="KW-0411">Iron-sulfur</keyword>
<keyword evidence="12" id="KW-0539">Nucleus</keyword>
<evidence type="ECO:0000313" key="16">
    <source>
        <dbReference type="Proteomes" id="UP001314263"/>
    </source>
</evidence>
<name>A0AAV1I0T7_9CHLO</name>
<reference evidence="15 16" key="1">
    <citation type="submission" date="2023-10" db="EMBL/GenBank/DDBJ databases">
        <authorList>
            <person name="Maclean D."/>
            <person name="Macfadyen A."/>
        </authorList>
    </citation>
    <scope>NUCLEOTIDE SEQUENCE [LARGE SCALE GENOMIC DNA]</scope>
</reference>
<dbReference type="GO" id="GO:0003677">
    <property type="term" value="F:DNA binding"/>
    <property type="evidence" value="ECO:0007669"/>
    <property type="project" value="InterPro"/>
</dbReference>
<comment type="similarity">
    <text evidence="3">Belongs to the DEAD box helicase family. DEAH subfamily. DDX11/CHL1 sub-subfamily.</text>
</comment>